<dbReference type="Gene3D" id="1.10.357.10">
    <property type="entry name" value="Tetracycline Repressor, domain 2"/>
    <property type="match status" value="1"/>
</dbReference>
<keyword evidence="8" id="KW-1185">Reference proteome</keyword>
<dbReference type="Pfam" id="PF00440">
    <property type="entry name" value="TetR_N"/>
    <property type="match status" value="1"/>
</dbReference>
<reference evidence="7 8" key="1">
    <citation type="submission" date="2017-02" db="EMBL/GenBank/DDBJ databases">
        <authorList>
            <person name="Peterson S.W."/>
        </authorList>
    </citation>
    <scope>NUCLEOTIDE SEQUENCE [LARGE SCALE GENOMIC DNA]</scope>
    <source>
        <strain evidence="7 8">DSM 45154</strain>
    </source>
</reference>
<dbReference type="EMBL" id="FUWS01000003">
    <property type="protein sequence ID" value="SJZ80665.1"/>
    <property type="molecule type" value="Genomic_DNA"/>
</dbReference>
<evidence type="ECO:0000256" key="2">
    <source>
        <dbReference type="ARBA" id="ARBA00023015"/>
    </source>
</evidence>
<dbReference type="InterPro" id="IPR001647">
    <property type="entry name" value="HTH_TetR"/>
</dbReference>
<dbReference type="SUPFAM" id="SSF46689">
    <property type="entry name" value="Homeodomain-like"/>
    <property type="match status" value="1"/>
</dbReference>
<evidence type="ECO:0000256" key="4">
    <source>
        <dbReference type="ARBA" id="ARBA00023163"/>
    </source>
</evidence>
<evidence type="ECO:0000313" key="8">
    <source>
        <dbReference type="Proteomes" id="UP000190637"/>
    </source>
</evidence>
<sequence length="203" mass="21940">MGGRTRGPGAQHELRRAEIADAVLAVVADLGPAAVSLSEVAARAGVSPGRVQHYFPTKDRLITTAFERGNALSTARIERKVAEAASPAAPRTVVTVVLVELIPYDAATRDHLRVRHSFGALALTDEAIATRLRAEYAHLHDRLARLLERDRDAGLLREDADAREAAVSLVALAEGLAYYVLVGVEQTEAARGRLLRAIDGYYR</sequence>
<evidence type="ECO:0000256" key="3">
    <source>
        <dbReference type="ARBA" id="ARBA00023125"/>
    </source>
</evidence>
<feature type="domain" description="HTH tetR-type" evidence="6">
    <location>
        <begin position="13"/>
        <end position="73"/>
    </location>
</feature>
<keyword evidence="1" id="KW-0678">Repressor</keyword>
<dbReference type="SUPFAM" id="SSF48498">
    <property type="entry name" value="Tetracyclin repressor-like, C-terminal domain"/>
    <property type="match status" value="1"/>
</dbReference>
<dbReference type="InterPro" id="IPR036271">
    <property type="entry name" value="Tet_transcr_reg_TetR-rel_C_sf"/>
</dbReference>
<evidence type="ECO:0000313" key="7">
    <source>
        <dbReference type="EMBL" id="SJZ80665.1"/>
    </source>
</evidence>
<dbReference type="RefSeq" id="WP_078760884.1">
    <property type="nucleotide sequence ID" value="NZ_FUWS01000003.1"/>
</dbReference>
<dbReference type="InterPro" id="IPR050109">
    <property type="entry name" value="HTH-type_TetR-like_transc_reg"/>
</dbReference>
<accession>A0A1T4NNI1</accession>
<proteinExistence type="predicted"/>
<name>A0A1T4NNI1_9ACTN</name>
<organism evidence="7 8">
    <name type="scientific">Marinactinospora thermotolerans DSM 45154</name>
    <dbReference type="NCBI Taxonomy" id="1122192"/>
    <lineage>
        <taxon>Bacteria</taxon>
        <taxon>Bacillati</taxon>
        <taxon>Actinomycetota</taxon>
        <taxon>Actinomycetes</taxon>
        <taxon>Streptosporangiales</taxon>
        <taxon>Nocardiopsidaceae</taxon>
        <taxon>Marinactinospora</taxon>
    </lineage>
</organism>
<dbReference type="GO" id="GO:0003700">
    <property type="term" value="F:DNA-binding transcription factor activity"/>
    <property type="evidence" value="ECO:0007669"/>
    <property type="project" value="TreeGrafter"/>
</dbReference>
<dbReference type="AlphaFoldDB" id="A0A1T4NNI1"/>
<keyword evidence="2" id="KW-0805">Transcription regulation</keyword>
<keyword evidence="4" id="KW-0804">Transcription</keyword>
<dbReference type="STRING" id="1122192.SAMN02745673_01519"/>
<dbReference type="GO" id="GO:0000976">
    <property type="term" value="F:transcription cis-regulatory region binding"/>
    <property type="evidence" value="ECO:0007669"/>
    <property type="project" value="TreeGrafter"/>
</dbReference>
<evidence type="ECO:0000259" key="6">
    <source>
        <dbReference type="PROSITE" id="PS50977"/>
    </source>
</evidence>
<evidence type="ECO:0000256" key="1">
    <source>
        <dbReference type="ARBA" id="ARBA00022491"/>
    </source>
</evidence>
<keyword evidence="3 5" id="KW-0238">DNA-binding</keyword>
<evidence type="ECO:0000256" key="5">
    <source>
        <dbReference type="PROSITE-ProRule" id="PRU00335"/>
    </source>
</evidence>
<dbReference type="PANTHER" id="PTHR30055">
    <property type="entry name" value="HTH-TYPE TRANSCRIPTIONAL REGULATOR RUTR"/>
    <property type="match status" value="1"/>
</dbReference>
<dbReference type="Proteomes" id="UP000190637">
    <property type="component" value="Unassembled WGS sequence"/>
</dbReference>
<dbReference type="OrthoDB" id="9816296at2"/>
<protein>
    <submittedName>
        <fullName evidence="7">Transcriptional regulator, TetR family</fullName>
    </submittedName>
</protein>
<gene>
    <name evidence="7" type="ORF">SAMN02745673_01519</name>
</gene>
<dbReference type="PANTHER" id="PTHR30055:SF223">
    <property type="entry name" value="HTH-TYPE TRANSCRIPTIONAL REGULATOR UIDR"/>
    <property type="match status" value="1"/>
</dbReference>
<dbReference type="InterPro" id="IPR009057">
    <property type="entry name" value="Homeodomain-like_sf"/>
</dbReference>
<dbReference type="PROSITE" id="PS50977">
    <property type="entry name" value="HTH_TETR_2"/>
    <property type="match status" value="1"/>
</dbReference>
<dbReference type="InterPro" id="IPR039538">
    <property type="entry name" value="BetI_C"/>
</dbReference>
<feature type="DNA-binding region" description="H-T-H motif" evidence="5">
    <location>
        <begin position="36"/>
        <end position="55"/>
    </location>
</feature>
<dbReference type="Pfam" id="PF13977">
    <property type="entry name" value="TetR_C_6"/>
    <property type="match status" value="1"/>
</dbReference>